<dbReference type="Proteomes" id="UP000327013">
    <property type="component" value="Unassembled WGS sequence"/>
</dbReference>
<keyword evidence="3" id="KW-0175">Coiled coil</keyword>
<keyword evidence="2" id="KW-1015">Disulfide bond</keyword>
<name>A0A5N6KQ95_9ROSI</name>
<comment type="similarity">
    <text evidence="1">Belongs to the CMC family.</text>
</comment>
<evidence type="ECO:0000256" key="4">
    <source>
        <dbReference type="SAM" id="MobiDB-lite"/>
    </source>
</evidence>
<keyword evidence="6" id="KW-1185">Reference proteome</keyword>
<reference evidence="5 6" key="1">
    <citation type="submission" date="2019-06" db="EMBL/GenBank/DDBJ databases">
        <title>A chromosomal-level reference genome of Carpinus fangiana (Coryloideae, Betulaceae).</title>
        <authorList>
            <person name="Yang X."/>
            <person name="Wang Z."/>
            <person name="Zhang L."/>
            <person name="Hao G."/>
            <person name="Liu J."/>
            <person name="Yang Y."/>
        </authorList>
    </citation>
    <scope>NUCLEOTIDE SEQUENCE [LARGE SCALE GENOMIC DNA]</scope>
    <source>
        <strain evidence="5">Cfa_2016G</strain>
        <tissue evidence="5">Leaf</tissue>
    </source>
</reference>
<accession>A0A5N6KQ95</accession>
<evidence type="ECO:0000313" key="6">
    <source>
        <dbReference type="Proteomes" id="UP000327013"/>
    </source>
</evidence>
<feature type="compositionally biased region" description="Basic and acidic residues" evidence="4">
    <location>
        <begin position="64"/>
        <end position="78"/>
    </location>
</feature>
<feature type="coiled-coil region" evidence="3">
    <location>
        <begin position="287"/>
        <end position="329"/>
    </location>
</feature>
<evidence type="ECO:0000313" key="5">
    <source>
        <dbReference type="EMBL" id="KAB8337334.1"/>
    </source>
</evidence>
<dbReference type="EMBL" id="VIBQ01000009">
    <property type="protein sequence ID" value="KAB8337334.1"/>
    <property type="molecule type" value="Genomic_DNA"/>
</dbReference>
<evidence type="ECO:0000256" key="2">
    <source>
        <dbReference type="ARBA" id="ARBA00023157"/>
    </source>
</evidence>
<proteinExistence type="inferred from homology"/>
<dbReference type="InterPro" id="IPR013892">
    <property type="entry name" value="Cyt_c_biogenesis_Cmc1-like"/>
</dbReference>
<dbReference type="OrthoDB" id="2103031at2759"/>
<evidence type="ECO:0000256" key="3">
    <source>
        <dbReference type="SAM" id="Coils"/>
    </source>
</evidence>
<comment type="caution">
    <text evidence="5">The sequence shown here is derived from an EMBL/GenBank/DDBJ whole genome shotgun (WGS) entry which is preliminary data.</text>
</comment>
<gene>
    <name evidence="5" type="ORF">FH972_021633</name>
</gene>
<protein>
    <submittedName>
        <fullName evidence="5">Uncharacterized protein</fullName>
    </submittedName>
</protein>
<dbReference type="AlphaFoldDB" id="A0A5N6KQ95"/>
<feature type="region of interest" description="Disordered" evidence="4">
    <location>
        <begin position="25"/>
        <end position="79"/>
    </location>
</feature>
<sequence length="356" mass="40789">MGWLWGRDDPLKDIDPSLREYLKQQAPKDYSAAHASTGSSRGSFAGQLGLSVHEPDFGPIKASGDQEQKQINEERPLPKESLFQDGRYKHLWKTYKPQAQAEEAGKSDQEKLMDILGGYRQRQDQVKTVALENCAEEQMAIQECFSSGSWAARMTMCRAENKALQRCVTVQSQFLRALGYLSPYQRSDVESERIQMHADTLYHRMLDQERQINEAKEKGLPIPEFGSLIKEVGHNEVQPPASSSADPYEVRPKLGRITFDDLPEEIKKQLHKDRLEGKSGAEAELALKEMNQEIATNEALVRQLESRYTAEKNERLQRLEKGEERLTDKVSRWFDFRGWNNVTHVDPAPDKKQQQQ</sequence>
<organism evidence="5 6">
    <name type="scientific">Carpinus fangiana</name>
    <dbReference type="NCBI Taxonomy" id="176857"/>
    <lineage>
        <taxon>Eukaryota</taxon>
        <taxon>Viridiplantae</taxon>
        <taxon>Streptophyta</taxon>
        <taxon>Embryophyta</taxon>
        <taxon>Tracheophyta</taxon>
        <taxon>Spermatophyta</taxon>
        <taxon>Magnoliopsida</taxon>
        <taxon>eudicotyledons</taxon>
        <taxon>Gunneridae</taxon>
        <taxon>Pentapetalae</taxon>
        <taxon>rosids</taxon>
        <taxon>fabids</taxon>
        <taxon>Fagales</taxon>
        <taxon>Betulaceae</taxon>
        <taxon>Carpinus</taxon>
    </lineage>
</organism>
<evidence type="ECO:0000256" key="1">
    <source>
        <dbReference type="ARBA" id="ARBA00007347"/>
    </source>
</evidence>
<dbReference type="Pfam" id="PF08583">
    <property type="entry name" value="Cmc1"/>
    <property type="match status" value="1"/>
</dbReference>